<dbReference type="Proteomes" id="UP000031523">
    <property type="component" value="Chromosome"/>
</dbReference>
<evidence type="ECO:0000259" key="1">
    <source>
        <dbReference type="Pfam" id="PF13521"/>
    </source>
</evidence>
<evidence type="ECO:0000313" key="3">
    <source>
        <dbReference type="Proteomes" id="UP000031523"/>
    </source>
</evidence>
<sequence>MVTPTTNLIRIGVMGTHSTGKSLLMRHIERELRSLDIPVQRTGLLGRRAALVPLPKMQHHTVDSTRWILATGIADEIGAAARLDDAPVRVVLADRACWDALAYFRAALEWRGESVPRPDREALHRLALAHAPYDLLFATVLDPDLPVKAKHGYDARYRALVDHHTHVLLREENVPYVRVTGDDASQALAIQHALLLCDTEARG</sequence>
<reference evidence="2 3" key="1">
    <citation type="submission" date="2015-01" db="EMBL/GenBank/DDBJ databases">
        <title>Enhanced salinomycin production by adjusting the supply of polyketide extender units in Streptomyce albus DSM 41398.</title>
        <authorList>
            <person name="Lu C."/>
        </authorList>
    </citation>
    <scope>NUCLEOTIDE SEQUENCE [LARGE SCALE GENOMIC DNA]</scope>
    <source>
        <strain evidence="3">ATCC 21838 / DSM 41398 / FERM P-419 / JCM 4703 / NBRC 107858</strain>
    </source>
</reference>
<feature type="domain" description="NadR/Ttd14 AAA" evidence="1">
    <location>
        <begin position="11"/>
        <end position="182"/>
    </location>
</feature>
<dbReference type="InterPro" id="IPR038727">
    <property type="entry name" value="NadR/Ttd14_AAA_dom"/>
</dbReference>
<dbReference type="InterPro" id="IPR027417">
    <property type="entry name" value="P-loop_NTPase"/>
</dbReference>
<dbReference type="Gene3D" id="3.40.50.300">
    <property type="entry name" value="P-loop containing nucleotide triphosphate hydrolases"/>
    <property type="match status" value="1"/>
</dbReference>
<gene>
    <name evidence="2" type="ORF">SLNWT_0142</name>
</gene>
<name>A0A0B5EEX1_STRA4</name>
<dbReference type="AlphaFoldDB" id="A0A0B5EEX1"/>
<organism evidence="2 3">
    <name type="scientific">Streptomyces albus (strain ATCC 21838 / DSM 41398 / FERM P-419 / JCM 4703 / NBRC 107858)</name>
    <dbReference type="NCBI Taxonomy" id="1081613"/>
    <lineage>
        <taxon>Bacteria</taxon>
        <taxon>Bacillati</taxon>
        <taxon>Actinomycetota</taxon>
        <taxon>Actinomycetes</taxon>
        <taxon>Kitasatosporales</taxon>
        <taxon>Streptomycetaceae</taxon>
        <taxon>Streptomyces</taxon>
    </lineage>
</organism>
<evidence type="ECO:0000313" key="2">
    <source>
        <dbReference type="EMBL" id="AJE80518.1"/>
    </source>
</evidence>
<dbReference type="SUPFAM" id="SSF52540">
    <property type="entry name" value="P-loop containing nucleoside triphosphate hydrolases"/>
    <property type="match status" value="1"/>
</dbReference>
<dbReference type="EMBL" id="CP010519">
    <property type="protein sequence ID" value="AJE80518.1"/>
    <property type="molecule type" value="Genomic_DNA"/>
</dbReference>
<dbReference type="Pfam" id="PF13521">
    <property type="entry name" value="AAA_28"/>
    <property type="match status" value="1"/>
</dbReference>
<protein>
    <recommendedName>
        <fullName evidence="1">NadR/Ttd14 AAA domain-containing protein</fullName>
    </recommendedName>
</protein>
<proteinExistence type="predicted"/>
<dbReference type="KEGG" id="sals:SLNWT_0142"/>
<accession>A0A0B5EEX1</accession>
<keyword evidence="3" id="KW-1185">Reference proteome</keyword>